<evidence type="ECO:0000313" key="7">
    <source>
        <dbReference type="EMBL" id="WDI31834.1"/>
    </source>
</evidence>
<evidence type="ECO:0000256" key="2">
    <source>
        <dbReference type="ARBA" id="ARBA00022630"/>
    </source>
</evidence>
<dbReference type="RefSeq" id="WP_274493721.1">
    <property type="nucleotide sequence ID" value="NZ_CP118166.1"/>
</dbReference>
<dbReference type="EMBL" id="CP118166">
    <property type="protein sequence ID" value="WDI31834.1"/>
    <property type="molecule type" value="Genomic_DNA"/>
</dbReference>
<dbReference type="PANTHER" id="PTHR43104:SF4">
    <property type="entry name" value="L-2-HYDROXYGLUTARATE DEHYDROGENASE, MITOCHONDRIAL"/>
    <property type="match status" value="1"/>
</dbReference>
<dbReference type="InterPro" id="IPR006076">
    <property type="entry name" value="FAD-dep_OxRdtase"/>
</dbReference>
<evidence type="ECO:0000256" key="4">
    <source>
        <dbReference type="ARBA" id="ARBA00023002"/>
    </source>
</evidence>
<protein>
    <submittedName>
        <fullName evidence="7">NAD(P)/FAD-dependent oxidoreductase</fullName>
    </submittedName>
</protein>
<name>A0AAE9ZBU1_9PROT</name>
<dbReference type="GO" id="GO:0047545">
    <property type="term" value="F:(S)-2-hydroxyglutarate dehydrogenase activity"/>
    <property type="evidence" value="ECO:0007669"/>
    <property type="project" value="TreeGrafter"/>
</dbReference>
<dbReference type="KEGG" id="hfl:PUV54_01360"/>
<dbReference type="Gene3D" id="3.30.9.10">
    <property type="entry name" value="D-Amino Acid Oxidase, subunit A, domain 2"/>
    <property type="match status" value="1"/>
</dbReference>
<accession>A0AAE9ZBU1</accession>
<dbReference type="AlphaFoldDB" id="A0AAE9ZBU1"/>
<feature type="domain" description="FAD dependent oxidoreductase" evidence="6">
    <location>
        <begin position="12"/>
        <end position="372"/>
    </location>
</feature>
<gene>
    <name evidence="7" type="ORF">PUV54_01360</name>
</gene>
<proteinExistence type="inferred from homology"/>
<keyword evidence="2" id="KW-0285">Flavoprotein</keyword>
<dbReference type="SUPFAM" id="SSF51905">
    <property type="entry name" value="FAD/NAD(P)-binding domain"/>
    <property type="match status" value="1"/>
</dbReference>
<dbReference type="Proteomes" id="UP001214043">
    <property type="component" value="Chromosome"/>
</dbReference>
<reference evidence="7" key="1">
    <citation type="submission" date="2023-02" db="EMBL/GenBank/DDBJ databases">
        <title>Genome sequence of Hyphococcus flavus.</title>
        <authorList>
            <person name="Rong J.-C."/>
            <person name="Zhao Q."/>
            <person name="Yi M."/>
            <person name="Wu J.-Y."/>
        </authorList>
    </citation>
    <scope>NUCLEOTIDE SEQUENCE</scope>
    <source>
        <strain evidence="7">MCCC 1K03223</strain>
    </source>
</reference>
<evidence type="ECO:0000256" key="3">
    <source>
        <dbReference type="ARBA" id="ARBA00022827"/>
    </source>
</evidence>
<dbReference type="InterPro" id="IPR036188">
    <property type="entry name" value="FAD/NAD-bd_sf"/>
</dbReference>
<organism evidence="7 8">
    <name type="scientific">Hyphococcus flavus</name>
    <dbReference type="NCBI Taxonomy" id="1866326"/>
    <lineage>
        <taxon>Bacteria</taxon>
        <taxon>Pseudomonadati</taxon>
        <taxon>Pseudomonadota</taxon>
        <taxon>Alphaproteobacteria</taxon>
        <taxon>Parvularculales</taxon>
        <taxon>Parvularculaceae</taxon>
        <taxon>Hyphococcus</taxon>
    </lineage>
</organism>
<evidence type="ECO:0000259" key="6">
    <source>
        <dbReference type="Pfam" id="PF01266"/>
    </source>
</evidence>
<keyword evidence="3" id="KW-0274">FAD</keyword>
<evidence type="ECO:0000313" key="8">
    <source>
        <dbReference type="Proteomes" id="UP001214043"/>
    </source>
</evidence>
<dbReference type="Gene3D" id="3.50.50.60">
    <property type="entry name" value="FAD/NAD(P)-binding domain"/>
    <property type="match status" value="1"/>
</dbReference>
<keyword evidence="8" id="KW-1185">Reference proteome</keyword>
<dbReference type="PANTHER" id="PTHR43104">
    <property type="entry name" value="L-2-HYDROXYGLUTARATE DEHYDROGENASE, MITOCHONDRIAL"/>
    <property type="match status" value="1"/>
</dbReference>
<evidence type="ECO:0000256" key="5">
    <source>
        <dbReference type="ARBA" id="ARBA00037941"/>
    </source>
</evidence>
<sequence length="388" mass="41730">MKRTAPETHDCDCVVIGAGVVGLACAAQLARAGREVLVLEKNNMIGSETSSRNSEVIHAGIYYPPQSLKAQTCISGRRLLIQYVKERHIDFHLCGKLIVATNDDEVITLEKLHTNARDSGVSNLEWIDQSQLSTVEPALSATAALLSPGTGIVDSHHFMTSLHGDLEDQGGMIAFGTSVDSGTVENDKIVLFTDTAKLKCETVVNAAGLYAPALAGTIEGVNVRSLPRQHLAKGSYFTSSERSPFRRLIYPAPADGGLGVHVTLDLAGRMRFGPDVEWLEEDNPSAADYRVEHGRADRFYHAIRKYWPGLPDGALAPDYAGIRPKLSPKGAPAADFQIQDEREHGVPGLINLFGIESPGLTASLALAEIVLDRTQNNPRSFDLVGGGA</sequence>
<comment type="cofactor">
    <cofactor evidence="1">
        <name>FAD</name>
        <dbReference type="ChEBI" id="CHEBI:57692"/>
    </cofactor>
</comment>
<dbReference type="PROSITE" id="PS51257">
    <property type="entry name" value="PROKAR_LIPOPROTEIN"/>
    <property type="match status" value="1"/>
</dbReference>
<comment type="similarity">
    <text evidence="5">Belongs to the L2HGDH family.</text>
</comment>
<dbReference type="Pfam" id="PF01266">
    <property type="entry name" value="DAO"/>
    <property type="match status" value="1"/>
</dbReference>
<evidence type="ECO:0000256" key="1">
    <source>
        <dbReference type="ARBA" id="ARBA00001974"/>
    </source>
</evidence>
<keyword evidence="4" id="KW-0560">Oxidoreductase</keyword>